<keyword evidence="3" id="KW-0804">Transcription</keyword>
<name>A0A9Q0JKX4_9ROSI</name>
<evidence type="ECO:0000256" key="2">
    <source>
        <dbReference type="ARBA" id="ARBA00023015"/>
    </source>
</evidence>
<dbReference type="GO" id="GO:0005634">
    <property type="term" value="C:nucleus"/>
    <property type="evidence" value="ECO:0007669"/>
    <property type="project" value="UniProtKB-SubCell"/>
</dbReference>
<evidence type="ECO:0000259" key="6">
    <source>
        <dbReference type="PROSITE" id="PS51294"/>
    </source>
</evidence>
<dbReference type="InterPro" id="IPR001005">
    <property type="entry name" value="SANT/Myb"/>
</dbReference>
<dbReference type="PANTHER" id="PTHR31314:SF188">
    <property type="entry name" value="TRANSCRIPTION FACTOR KAN2 ISOFORM X1-RELATED"/>
    <property type="match status" value="1"/>
</dbReference>
<feature type="domain" description="HTH myb-type" evidence="6">
    <location>
        <begin position="17"/>
        <end position="77"/>
    </location>
</feature>
<dbReference type="InterPro" id="IPR046955">
    <property type="entry name" value="PHR1-like"/>
</dbReference>
<reference evidence="7" key="1">
    <citation type="submission" date="2022-02" db="EMBL/GenBank/DDBJ databases">
        <authorList>
            <person name="Henning P.M."/>
            <person name="McCubbin A.G."/>
            <person name="Shore J.S."/>
        </authorList>
    </citation>
    <scope>NUCLEOTIDE SEQUENCE</scope>
    <source>
        <strain evidence="7">F60SS</strain>
        <tissue evidence="7">Leaves</tissue>
    </source>
</reference>
<gene>
    <name evidence="7" type="ORF">Tsubulata_045416</name>
</gene>
<organism evidence="7 8">
    <name type="scientific">Turnera subulata</name>
    <dbReference type="NCBI Taxonomy" id="218843"/>
    <lineage>
        <taxon>Eukaryota</taxon>
        <taxon>Viridiplantae</taxon>
        <taxon>Streptophyta</taxon>
        <taxon>Embryophyta</taxon>
        <taxon>Tracheophyta</taxon>
        <taxon>Spermatophyta</taxon>
        <taxon>Magnoliopsida</taxon>
        <taxon>eudicotyledons</taxon>
        <taxon>Gunneridae</taxon>
        <taxon>Pentapetalae</taxon>
        <taxon>rosids</taxon>
        <taxon>fabids</taxon>
        <taxon>Malpighiales</taxon>
        <taxon>Passifloraceae</taxon>
        <taxon>Turnera</taxon>
    </lineage>
</organism>
<dbReference type="SUPFAM" id="SSF46689">
    <property type="entry name" value="Homeodomain-like"/>
    <property type="match status" value="1"/>
</dbReference>
<dbReference type="GO" id="GO:0003700">
    <property type="term" value="F:DNA-binding transcription factor activity"/>
    <property type="evidence" value="ECO:0007669"/>
    <property type="project" value="InterPro"/>
</dbReference>
<evidence type="ECO:0000313" key="7">
    <source>
        <dbReference type="EMBL" id="KAJ4845429.1"/>
    </source>
</evidence>
<dbReference type="GO" id="GO:0003677">
    <property type="term" value="F:DNA binding"/>
    <property type="evidence" value="ECO:0007669"/>
    <property type="project" value="InterPro"/>
</dbReference>
<evidence type="ECO:0000256" key="1">
    <source>
        <dbReference type="ARBA" id="ARBA00004123"/>
    </source>
</evidence>
<evidence type="ECO:0000313" key="8">
    <source>
        <dbReference type="Proteomes" id="UP001141552"/>
    </source>
</evidence>
<reference evidence="7" key="2">
    <citation type="journal article" date="2023" name="Plants (Basel)">
        <title>Annotation of the Turnera subulata (Passifloraceae) Draft Genome Reveals the S-Locus Evolved after the Divergence of Turneroideae from Passifloroideae in a Stepwise Manner.</title>
        <authorList>
            <person name="Henning P.M."/>
            <person name="Roalson E.H."/>
            <person name="Mir W."/>
            <person name="McCubbin A.G."/>
            <person name="Shore J.S."/>
        </authorList>
    </citation>
    <scope>NUCLEOTIDE SEQUENCE</scope>
    <source>
        <strain evidence="7">F60SS</strain>
    </source>
</reference>
<comment type="subcellular location">
    <subcellularLocation>
        <location evidence="1">Nucleus</location>
    </subcellularLocation>
</comment>
<dbReference type="AlphaFoldDB" id="A0A9Q0JKX4"/>
<dbReference type="InterPro" id="IPR017930">
    <property type="entry name" value="Myb_dom"/>
</dbReference>
<feature type="region of interest" description="Disordered" evidence="5">
    <location>
        <begin position="242"/>
        <end position="261"/>
    </location>
</feature>
<accession>A0A9Q0JKX4</accession>
<dbReference type="InterPro" id="IPR006447">
    <property type="entry name" value="Myb_dom_plants"/>
</dbReference>
<dbReference type="PROSITE" id="PS51294">
    <property type="entry name" value="HTH_MYB"/>
    <property type="match status" value="1"/>
</dbReference>
<dbReference type="Pfam" id="PF00249">
    <property type="entry name" value="Myb_DNA-binding"/>
    <property type="match status" value="1"/>
</dbReference>
<evidence type="ECO:0000256" key="3">
    <source>
        <dbReference type="ARBA" id="ARBA00023163"/>
    </source>
</evidence>
<dbReference type="Proteomes" id="UP001141552">
    <property type="component" value="Unassembled WGS sequence"/>
</dbReference>
<keyword evidence="2" id="KW-0805">Transcription regulation</keyword>
<keyword evidence="8" id="KW-1185">Reference proteome</keyword>
<dbReference type="FunFam" id="1.10.10.60:FF:000002">
    <property type="entry name" value="Myb family transcription factor"/>
    <property type="match status" value="1"/>
</dbReference>
<dbReference type="NCBIfam" id="TIGR01557">
    <property type="entry name" value="myb_SHAQKYF"/>
    <property type="match status" value="1"/>
</dbReference>
<dbReference type="PANTHER" id="PTHR31314">
    <property type="entry name" value="MYB FAMILY TRANSCRIPTION FACTOR PHL7-LIKE"/>
    <property type="match status" value="1"/>
</dbReference>
<keyword evidence="4" id="KW-0539">Nucleus</keyword>
<dbReference type="OrthoDB" id="551907at2759"/>
<proteinExistence type="predicted"/>
<dbReference type="Gene3D" id="1.10.10.60">
    <property type="entry name" value="Homeodomain-like"/>
    <property type="match status" value="1"/>
</dbReference>
<dbReference type="EMBL" id="JAKUCV010001676">
    <property type="protein sequence ID" value="KAJ4845429.1"/>
    <property type="molecule type" value="Genomic_DNA"/>
</dbReference>
<comment type="caution">
    <text evidence="7">The sequence shown here is derived from an EMBL/GenBank/DDBJ whole genome shotgun (WGS) entry which is preliminary data.</text>
</comment>
<evidence type="ECO:0000256" key="5">
    <source>
        <dbReference type="SAM" id="MobiDB-lite"/>
    </source>
</evidence>
<dbReference type="InterPro" id="IPR009057">
    <property type="entry name" value="Homeodomain-like_sf"/>
</dbReference>
<sequence>MTIGCGRSSGAVRQYVRSKVPRLRWTPELHHCFVHAIERLGGQDKATPKLVLQMMDVKGLTISHVKSHLQMYRSMRGELGRPDRGPVQQARQYFEITNGCVDEAKPVAQSDSHPIYSPHPSKRARIETKSSISDPNLQCSSQGTCGKTIKEGNGGGGGFRWEQSHPKLQSPALSLPHNLYSHASFKYAVEESDDILKREVQEGEKRMAVWCKPEASCGTTEMAKQGKEGGGGGGCELSLSLSLPQPSSQRSSNASSSTASENFSSSWYSISELKDCYGSSAQKPNINLELSIALCGA</sequence>
<protein>
    <recommendedName>
        <fullName evidence="6">HTH myb-type domain-containing protein</fullName>
    </recommendedName>
</protein>
<evidence type="ECO:0000256" key="4">
    <source>
        <dbReference type="ARBA" id="ARBA00023242"/>
    </source>
</evidence>